<reference evidence="1 2" key="1">
    <citation type="submission" date="2024-05" db="EMBL/GenBank/DDBJ databases">
        <authorList>
            <person name="Duchaud E."/>
        </authorList>
    </citation>
    <scope>NUCLEOTIDE SEQUENCE [LARGE SCALE GENOMIC DNA]</scope>
    <source>
        <strain evidence="1">Ena-SAMPLE-TAB-13-05-2024-13:56:06:370-140308</strain>
    </source>
</reference>
<dbReference type="EMBL" id="CAXJIO010000013">
    <property type="protein sequence ID" value="CAL2103734.1"/>
    <property type="molecule type" value="Genomic_DNA"/>
</dbReference>
<accession>A0ABM9PDV5</accession>
<proteinExistence type="predicted"/>
<sequence>MNTNTGPDFFNAQLKISDQLWVGTVEIHVKSSDWYVHQHEMDANYDAVILHVVWEHDMEVYMKNNVPLPTIVLQDYIPDNILTNYDRLFHKNERWISCETQITEVDTFLFHNWLERLYFERLERKSVLIYDLLEKSNNDFEAVLFQLLAKNFGLKVNGDSFLSLAQSVEFSLLRKVRHDRKVISALLFGQAGFLEKEVDEDYFRQLKVAYIYLQKKHGISPCIYAQFQFFRMRPANFPTVRLAQLIGLYHRHSNLFYELMNLESLEAVYTFFSIEVDSFWKNHYTFEATSKKTHKKLTKSFIDLLIINTIVPLKFVWMKSRGESLHEDIFLLLREMKPEKNTIVSKFSEINISSTNAFETQALLELKNKYCDLKLCLSCVVGNKLLRNKIT</sequence>
<comment type="caution">
    <text evidence="1">The sequence shown here is derived from an EMBL/GenBank/DDBJ whole genome shotgun (WGS) entry which is preliminary data.</text>
</comment>
<keyword evidence="2" id="KW-1185">Reference proteome</keyword>
<gene>
    <name evidence="1" type="ORF">T190423A01A_40327</name>
</gene>
<dbReference type="RefSeq" id="WP_348717932.1">
    <property type="nucleotide sequence ID" value="NZ_CAXJIO010000013.1"/>
</dbReference>
<dbReference type="Pfam" id="PF11013">
    <property type="entry name" value="DUF2851"/>
    <property type="match status" value="1"/>
</dbReference>
<protein>
    <recommendedName>
        <fullName evidence="3">DUF2851 family protein</fullName>
    </recommendedName>
</protein>
<dbReference type="InterPro" id="IPR021272">
    <property type="entry name" value="DUF2851"/>
</dbReference>
<organism evidence="1 2">
    <name type="scientific">Tenacibaculum polynesiense</name>
    <dbReference type="NCBI Taxonomy" id="3137857"/>
    <lineage>
        <taxon>Bacteria</taxon>
        <taxon>Pseudomonadati</taxon>
        <taxon>Bacteroidota</taxon>
        <taxon>Flavobacteriia</taxon>
        <taxon>Flavobacteriales</taxon>
        <taxon>Flavobacteriaceae</taxon>
        <taxon>Tenacibaculum</taxon>
    </lineage>
</organism>
<evidence type="ECO:0000313" key="1">
    <source>
        <dbReference type="EMBL" id="CAL2103734.1"/>
    </source>
</evidence>
<evidence type="ECO:0008006" key="3">
    <source>
        <dbReference type="Google" id="ProtNLM"/>
    </source>
</evidence>
<dbReference type="Proteomes" id="UP001497527">
    <property type="component" value="Unassembled WGS sequence"/>
</dbReference>
<evidence type="ECO:0000313" key="2">
    <source>
        <dbReference type="Proteomes" id="UP001497527"/>
    </source>
</evidence>
<name>A0ABM9PDV5_9FLAO</name>